<dbReference type="PANTHER" id="PTHR37984">
    <property type="entry name" value="PROTEIN CBG26694"/>
    <property type="match status" value="1"/>
</dbReference>
<accession>A0A151J425</accession>
<evidence type="ECO:0000313" key="4">
    <source>
        <dbReference type="Proteomes" id="UP000078492"/>
    </source>
</evidence>
<dbReference type="AlphaFoldDB" id="A0A151J425"/>
<dbReference type="STRING" id="471704.A0A151J425"/>
<dbReference type="InterPro" id="IPR050951">
    <property type="entry name" value="Retrovirus_Pol_polyprotein"/>
</dbReference>
<feature type="domain" description="Reverse transcriptase/retrotransposon-derived protein RNase H-like" evidence="2">
    <location>
        <begin position="37"/>
        <end position="95"/>
    </location>
</feature>
<organism evidence="3 4">
    <name type="scientific">Trachymyrmex cornetzi</name>
    <dbReference type="NCBI Taxonomy" id="471704"/>
    <lineage>
        <taxon>Eukaryota</taxon>
        <taxon>Metazoa</taxon>
        <taxon>Ecdysozoa</taxon>
        <taxon>Arthropoda</taxon>
        <taxon>Hexapoda</taxon>
        <taxon>Insecta</taxon>
        <taxon>Pterygota</taxon>
        <taxon>Neoptera</taxon>
        <taxon>Endopterygota</taxon>
        <taxon>Hymenoptera</taxon>
        <taxon>Apocrita</taxon>
        <taxon>Aculeata</taxon>
        <taxon>Formicoidea</taxon>
        <taxon>Formicidae</taxon>
        <taxon>Myrmicinae</taxon>
        <taxon>Trachymyrmex</taxon>
    </lineage>
</organism>
<evidence type="ECO:0000259" key="2">
    <source>
        <dbReference type="Pfam" id="PF17919"/>
    </source>
</evidence>
<name>A0A151J425_9HYME</name>
<dbReference type="EMBL" id="KQ980214">
    <property type="protein sequence ID" value="KYN17174.1"/>
    <property type="molecule type" value="Genomic_DNA"/>
</dbReference>
<keyword evidence="1" id="KW-0511">Multifunctional enzyme</keyword>
<dbReference type="Pfam" id="PF17919">
    <property type="entry name" value="RT_RNaseH_2"/>
    <property type="match status" value="1"/>
</dbReference>
<proteinExistence type="predicted"/>
<dbReference type="PANTHER" id="PTHR37984:SF5">
    <property type="entry name" value="PROTEIN NYNRIN-LIKE"/>
    <property type="match status" value="1"/>
</dbReference>
<protein>
    <recommendedName>
        <fullName evidence="2">Reverse transcriptase/retrotransposon-derived protein RNase H-like domain-containing protein</fullName>
    </recommendedName>
</protein>
<keyword evidence="4" id="KW-1185">Reference proteome</keyword>
<dbReference type="SUPFAM" id="SSF56672">
    <property type="entry name" value="DNA/RNA polymerases"/>
    <property type="match status" value="1"/>
</dbReference>
<dbReference type="GO" id="GO:0003824">
    <property type="term" value="F:catalytic activity"/>
    <property type="evidence" value="ECO:0007669"/>
    <property type="project" value="UniProtKB-KW"/>
</dbReference>
<reference evidence="3 4" key="1">
    <citation type="submission" date="2015-09" db="EMBL/GenBank/DDBJ databases">
        <title>Trachymyrmex cornetzi WGS genome.</title>
        <authorList>
            <person name="Nygaard S."/>
            <person name="Hu H."/>
            <person name="Boomsma J."/>
            <person name="Zhang G."/>
        </authorList>
    </citation>
    <scope>NUCLEOTIDE SEQUENCE [LARGE SCALE GENOMIC DNA]</scope>
    <source>
        <strain evidence="3">Tcor2-1</strain>
        <tissue evidence="3">Whole body</tissue>
    </source>
</reference>
<dbReference type="InterPro" id="IPR043502">
    <property type="entry name" value="DNA/RNA_pol_sf"/>
</dbReference>
<sequence length="132" mass="14883">MPLPTKIQSAQIVALLKCFGNDARIRIWRRRRERFEAIKEFSDLKTVLMKSPVLQFFDSNAEITLSVDSSKDGMGAVILQSQAPIAYASKSLTESLSARLCPNRKGIARDYLWMSKVSSILVWEKICSGDRS</sequence>
<gene>
    <name evidence="3" type="ORF">ALC57_10548</name>
</gene>
<dbReference type="GO" id="GO:0071897">
    <property type="term" value="P:DNA biosynthetic process"/>
    <property type="evidence" value="ECO:0007669"/>
    <property type="project" value="UniProtKB-ARBA"/>
</dbReference>
<evidence type="ECO:0000313" key="3">
    <source>
        <dbReference type="EMBL" id="KYN17174.1"/>
    </source>
</evidence>
<dbReference type="InterPro" id="IPR041577">
    <property type="entry name" value="RT_RNaseH_2"/>
</dbReference>
<evidence type="ECO:0000256" key="1">
    <source>
        <dbReference type="ARBA" id="ARBA00023268"/>
    </source>
</evidence>
<dbReference type="Proteomes" id="UP000078492">
    <property type="component" value="Unassembled WGS sequence"/>
</dbReference>